<keyword evidence="2" id="KW-1185">Reference proteome</keyword>
<dbReference type="Proteomes" id="UP000637578">
    <property type="component" value="Unassembled WGS sequence"/>
</dbReference>
<sequence length="62" mass="6682">MNGVGGPLAHQVGQDGGIVAAAEQHAHPRQVPTTKVVIERVIHDDVRALHQLPDTVFAIRTR</sequence>
<reference evidence="1" key="1">
    <citation type="journal article" date="2014" name="Int. J. Syst. Evol. Microbiol.">
        <title>Complete genome sequence of Corynebacterium casei LMG S-19264T (=DSM 44701T), isolated from a smear-ripened cheese.</title>
        <authorList>
            <consortium name="US DOE Joint Genome Institute (JGI-PGF)"/>
            <person name="Walter F."/>
            <person name="Albersmeier A."/>
            <person name="Kalinowski J."/>
            <person name="Ruckert C."/>
        </authorList>
    </citation>
    <scope>NUCLEOTIDE SEQUENCE</scope>
    <source>
        <strain evidence="1">CGMCC 4.5737</strain>
    </source>
</reference>
<evidence type="ECO:0000313" key="1">
    <source>
        <dbReference type="EMBL" id="GGM78318.1"/>
    </source>
</evidence>
<accession>A0A8J3FYS3</accession>
<comment type="caution">
    <text evidence="1">The sequence shown here is derived from an EMBL/GenBank/DDBJ whole genome shotgun (WGS) entry which is preliminary data.</text>
</comment>
<proteinExistence type="predicted"/>
<name>A0A8J3FYS3_9PSEU</name>
<organism evidence="1 2">
    <name type="scientific">Longimycelium tulufanense</name>
    <dbReference type="NCBI Taxonomy" id="907463"/>
    <lineage>
        <taxon>Bacteria</taxon>
        <taxon>Bacillati</taxon>
        <taxon>Actinomycetota</taxon>
        <taxon>Actinomycetes</taxon>
        <taxon>Pseudonocardiales</taxon>
        <taxon>Pseudonocardiaceae</taxon>
        <taxon>Longimycelium</taxon>
    </lineage>
</organism>
<reference evidence="1" key="2">
    <citation type="submission" date="2020-09" db="EMBL/GenBank/DDBJ databases">
        <authorList>
            <person name="Sun Q."/>
            <person name="Zhou Y."/>
        </authorList>
    </citation>
    <scope>NUCLEOTIDE SEQUENCE</scope>
    <source>
        <strain evidence="1">CGMCC 4.5737</strain>
    </source>
</reference>
<evidence type="ECO:0000313" key="2">
    <source>
        <dbReference type="Proteomes" id="UP000637578"/>
    </source>
</evidence>
<dbReference type="AlphaFoldDB" id="A0A8J3FYS3"/>
<gene>
    <name evidence="1" type="ORF">GCM10012275_56210</name>
</gene>
<protein>
    <submittedName>
        <fullName evidence="1">Uncharacterized protein</fullName>
    </submittedName>
</protein>
<dbReference type="EMBL" id="BMMK01000041">
    <property type="protein sequence ID" value="GGM78318.1"/>
    <property type="molecule type" value="Genomic_DNA"/>
</dbReference>